<dbReference type="GO" id="GO:0020037">
    <property type="term" value="F:heme binding"/>
    <property type="evidence" value="ECO:0007669"/>
    <property type="project" value="InterPro"/>
</dbReference>
<comment type="cofactor">
    <cofactor evidence="1">
        <name>heme</name>
        <dbReference type="ChEBI" id="CHEBI:30413"/>
    </cofactor>
</comment>
<dbReference type="GO" id="GO:0005506">
    <property type="term" value="F:iron ion binding"/>
    <property type="evidence" value="ECO:0007669"/>
    <property type="project" value="InterPro"/>
</dbReference>
<dbReference type="AlphaFoldDB" id="A0A9Q1KUN3"/>
<evidence type="ECO:0000256" key="5">
    <source>
        <dbReference type="ARBA" id="ARBA00023004"/>
    </source>
</evidence>
<dbReference type="Gene3D" id="1.10.630.10">
    <property type="entry name" value="Cytochrome P450"/>
    <property type="match status" value="1"/>
</dbReference>
<keyword evidence="5" id="KW-0408">Iron</keyword>
<name>A0A9Q1KUN3_9CARY</name>
<dbReference type="EMBL" id="JAKOGI010000019">
    <property type="protein sequence ID" value="KAJ8449752.1"/>
    <property type="molecule type" value="Genomic_DNA"/>
</dbReference>
<proteinExistence type="inferred from homology"/>
<protein>
    <recommendedName>
        <fullName evidence="9">Cytochrome P450</fullName>
    </recommendedName>
</protein>
<sequence length="172" mass="19690">MILLFIIFFFLIFFLLTLLLRPSNASKPNHGFKTYPILGGLPEFLANRHRFYDWTTDVIRSHPTHTAILFSPGRVGIMTALPQNVEHILKTRFDNYSKGPQFASVLRDFLGSGILNSDGDLWRIQHRTAAFTFSHRNLATFVFDAVRSEISTRLLPLLREASQSGRVIDLQK</sequence>
<evidence type="ECO:0008006" key="9">
    <source>
        <dbReference type="Google" id="ProtNLM"/>
    </source>
</evidence>
<dbReference type="OrthoDB" id="1938411at2759"/>
<reference evidence="7" key="1">
    <citation type="submission" date="2022-04" db="EMBL/GenBank/DDBJ databases">
        <title>Carnegiea gigantea Genome sequencing and assembly v2.</title>
        <authorList>
            <person name="Copetti D."/>
            <person name="Sanderson M.J."/>
            <person name="Burquez A."/>
            <person name="Wojciechowski M.F."/>
        </authorList>
    </citation>
    <scope>NUCLEOTIDE SEQUENCE</scope>
    <source>
        <strain evidence="7">SGP5-SGP5p</strain>
        <tissue evidence="7">Aerial part</tissue>
    </source>
</reference>
<keyword evidence="4" id="KW-0560">Oxidoreductase</keyword>
<dbReference type="GO" id="GO:0004497">
    <property type="term" value="F:monooxygenase activity"/>
    <property type="evidence" value="ECO:0007669"/>
    <property type="project" value="InterPro"/>
</dbReference>
<evidence type="ECO:0000256" key="1">
    <source>
        <dbReference type="ARBA" id="ARBA00001971"/>
    </source>
</evidence>
<dbReference type="InterPro" id="IPR036396">
    <property type="entry name" value="Cyt_P450_sf"/>
</dbReference>
<dbReference type="Proteomes" id="UP001153076">
    <property type="component" value="Unassembled WGS sequence"/>
</dbReference>
<gene>
    <name evidence="7" type="ORF">Cgig2_001408</name>
</gene>
<evidence type="ECO:0000313" key="7">
    <source>
        <dbReference type="EMBL" id="KAJ8449752.1"/>
    </source>
</evidence>
<evidence type="ECO:0000256" key="3">
    <source>
        <dbReference type="ARBA" id="ARBA00022723"/>
    </source>
</evidence>
<comment type="caution">
    <text evidence="7">The sequence shown here is derived from an EMBL/GenBank/DDBJ whole genome shotgun (WGS) entry which is preliminary data.</text>
</comment>
<accession>A0A9Q1KUN3</accession>
<keyword evidence="8" id="KW-1185">Reference proteome</keyword>
<evidence type="ECO:0000313" key="8">
    <source>
        <dbReference type="Proteomes" id="UP001153076"/>
    </source>
</evidence>
<feature type="chain" id="PRO_5040513092" description="Cytochrome P450" evidence="6">
    <location>
        <begin position="26"/>
        <end position="172"/>
    </location>
</feature>
<comment type="similarity">
    <text evidence="2">Belongs to the cytochrome P450 family.</text>
</comment>
<keyword evidence="6" id="KW-0732">Signal</keyword>
<organism evidence="7 8">
    <name type="scientific">Carnegiea gigantea</name>
    <dbReference type="NCBI Taxonomy" id="171969"/>
    <lineage>
        <taxon>Eukaryota</taxon>
        <taxon>Viridiplantae</taxon>
        <taxon>Streptophyta</taxon>
        <taxon>Embryophyta</taxon>
        <taxon>Tracheophyta</taxon>
        <taxon>Spermatophyta</taxon>
        <taxon>Magnoliopsida</taxon>
        <taxon>eudicotyledons</taxon>
        <taxon>Gunneridae</taxon>
        <taxon>Pentapetalae</taxon>
        <taxon>Caryophyllales</taxon>
        <taxon>Cactineae</taxon>
        <taxon>Cactaceae</taxon>
        <taxon>Cactoideae</taxon>
        <taxon>Echinocereeae</taxon>
        <taxon>Carnegiea</taxon>
    </lineage>
</organism>
<dbReference type="GO" id="GO:0016705">
    <property type="term" value="F:oxidoreductase activity, acting on paired donors, with incorporation or reduction of molecular oxygen"/>
    <property type="evidence" value="ECO:0007669"/>
    <property type="project" value="InterPro"/>
</dbReference>
<evidence type="ECO:0000256" key="6">
    <source>
        <dbReference type="SAM" id="SignalP"/>
    </source>
</evidence>
<evidence type="ECO:0000256" key="2">
    <source>
        <dbReference type="ARBA" id="ARBA00010617"/>
    </source>
</evidence>
<feature type="signal peptide" evidence="6">
    <location>
        <begin position="1"/>
        <end position="25"/>
    </location>
</feature>
<evidence type="ECO:0000256" key="4">
    <source>
        <dbReference type="ARBA" id="ARBA00023002"/>
    </source>
</evidence>
<keyword evidence="3" id="KW-0479">Metal-binding</keyword>
<dbReference type="PANTHER" id="PTHR24296">
    <property type="entry name" value="CYTOCHROME P450"/>
    <property type="match status" value="1"/>
</dbReference>
<dbReference type="SUPFAM" id="SSF48264">
    <property type="entry name" value="Cytochrome P450"/>
    <property type="match status" value="1"/>
</dbReference>